<evidence type="ECO:0000313" key="3">
    <source>
        <dbReference type="EMBL" id="EEW25075.1"/>
    </source>
</evidence>
<dbReference type="STRING" id="371731.Rsw2DRAFT_2055"/>
<feature type="chain" id="PRO_5002991814" evidence="2">
    <location>
        <begin position="27"/>
        <end position="133"/>
    </location>
</feature>
<reference evidence="3 4" key="1">
    <citation type="submission" date="2009-08" db="EMBL/GenBank/DDBJ databases">
        <title>The draft genome of Rhodobacter sp. SW2.</title>
        <authorList>
            <consortium name="US DOE Joint Genome Institute (JGI-PGF)"/>
            <person name="Lucas S."/>
            <person name="Copeland A."/>
            <person name="Lapidus A."/>
            <person name="Glavina del Rio T."/>
            <person name="Tice H."/>
            <person name="Bruce D."/>
            <person name="Goodwin L."/>
            <person name="Pitluck S."/>
            <person name="Larimer F."/>
            <person name="Land M.L."/>
            <person name="Hauser L."/>
            <person name="Emerson D."/>
        </authorList>
    </citation>
    <scope>NUCLEOTIDE SEQUENCE [LARGE SCALE GENOMIC DNA]</scope>
    <source>
        <strain evidence="3 4">SW2</strain>
    </source>
</reference>
<dbReference type="Proteomes" id="UP000010121">
    <property type="component" value="Unassembled WGS sequence"/>
</dbReference>
<keyword evidence="3" id="KW-0418">Kinase</keyword>
<evidence type="ECO:0000313" key="4">
    <source>
        <dbReference type="Proteomes" id="UP000010121"/>
    </source>
</evidence>
<dbReference type="AlphaFoldDB" id="C8S1X7"/>
<protein>
    <submittedName>
        <fullName evidence="3">Phosphatidylinositol 3-kinase-related protein kinase</fullName>
    </submittedName>
</protein>
<dbReference type="EMBL" id="ACYY01000012">
    <property type="protein sequence ID" value="EEW25075.1"/>
    <property type="molecule type" value="Genomic_DNA"/>
</dbReference>
<evidence type="ECO:0000256" key="2">
    <source>
        <dbReference type="SAM" id="SignalP"/>
    </source>
</evidence>
<keyword evidence="4" id="KW-1185">Reference proteome</keyword>
<dbReference type="GO" id="GO:0016301">
    <property type="term" value="F:kinase activity"/>
    <property type="evidence" value="ECO:0007669"/>
    <property type="project" value="UniProtKB-KW"/>
</dbReference>
<gene>
    <name evidence="3" type="ORF">Rsw2DRAFT_2055</name>
</gene>
<feature type="compositionally biased region" description="Acidic residues" evidence="1">
    <location>
        <begin position="112"/>
        <end position="133"/>
    </location>
</feature>
<evidence type="ECO:0000256" key="1">
    <source>
        <dbReference type="SAM" id="MobiDB-lite"/>
    </source>
</evidence>
<keyword evidence="3" id="KW-0808">Transferase</keyword>
<comment type="caution">
    <text evidence="3">The sequence shown here is derived from an EMBL/GenBank/DDBJ whole genome shotgun (WGS) entry which is preliminary data.</text>
</comment>
<accession>C8S1X7</accession>
<organism evidence="3 4">
    <name type="scientific">Rhodobacter ferrooxidans</name>
    <dbReference type="NCBI Taxonomy" id="371731"/>
    <lineage>
        <taxon>Bacteria</taxon>
        <taxon>Pseudomonadati</taxon>
        <taxon>Pseudomonadota</taxon>
        <taxon>Alphaproteobacteria</taxon>
        <taxon>Rhodobacterales</taxon>
        <taxon>Rhodobacter group</taxon>
        <taxon>Rhodobacter</taxon>
    </lineage>
</organism>
<keyword evidence="2" id="KW-0732">Signal</keyword>
<feature type="region of interest" description="Disordered" evidence="1">
    <location>
        <begin position="108"/>
        <end position="133"/>
    </location>
</feature>
<sequence>MKKKRSLATVGAIMALSLISGNSAFAESKGTENPMEEAQAFLASPTSMSQAIAAAEAASGGKVSGIEFQIGEDGAPDLIMADVVLADGTEKTVAINPADGKVMNITLAENDQQGDEQDGEDSDGEQDGENANN</sequence>
<feature type="signal peptide" evidence="2">
    <location>
        <begin position="1"/>
        <end position="26"/>
    </location>
</feature>
<name>C8S1X7_9RHOB</name>
<proteinExistence type="predicted"/>